<dbReference type="AlphaFoldDB" id="A0A9P6IP50"/>
<gene>
    <name evidence="2" type="ORF">BGZ65_001032</name>
</gene>
<accession>A0A9P6IP50</accession>
<reference evidence="2" key="1">
    <citation type="journal article" date="2020" name="Fungal Divers.">
        <title>Resolving the Mortierellaceae phylogeny through synthesis of multi-gene phylogenetics and phylogenomics.</title>
        <authorList>
            <person name="Vandepol N."/>
            <person name="Liber J."/>
            <person name="Desiro A."/>
            <person name="Na H."/>
            <person name="Kennedy M."/>
            <person name="Barry K."/>
            <person name="Grigoriev I.V."/>
            <person name="Miller A.N."/>
            <person name="O'Donnell K."/>
            <person name="Stajich J.E."/>
            <person name="Bonito G."/>
        </authorList>
    </citation>
    <scope>NUCLEOTIDE SEQUENCE</scope>
    <source>
        <strain evidence="2">MES-2147</strain>
    </source>
</reference>
<organism evidence="2 3">
    <name type="scientific">Modicella reniformis</name>
    <dbReference type="NCBI Taxonomy" id="1440133"/>
    <lineage>
        <taxon>Eukaryota</taxon>
        <taxon>Fungi</taxon>
        <taxon>Fungi incertae sedis</taxon>
        <taxon>Mucoromycota</taxon>
        <taxon>Mortierellomycotina</taxon>
        <taxon>Mortierellomycetes</taxon>
        <taxon>Mortierellales</taxon>
        <taxon>Mortierellaceae</taxon>
        <taxon>Modicella</taxon>
    </lineage>
</organism>
<name>A0A9P6IP50_9FUNG</name>
<protein>
    <submittedName>
        <fullName evidence="2">Uncharacterized protein</fullName>
    </submittedName>
</protein>
<feature type="non-terminal residue" evidence="2">
    <location>
        <position position="105"/>
    </location>
</feature>
<feature type="region of interest" description="Disordered" evidence="1">
    <location>
        <begin position="1"/>
        <end position="47"/>
    </location>
</feature>
<sequence length="105" mass="11724">MSKPETPLPPYPSGQQYPPGQQYLVGQQYSAPSPVQQQQQQGYPQAQAYPLQPVQAYPGQQPQIQQQGHTVVYVQQPGSTTMRNHALISQYQQEIEMNQLGLSDA</sequence>
<evidence type="ECO:0000313" key="2">
    <source>
        <dbReference type="EMBL" id="KAF9943445.1"/>
    </source>
</evidence>
<dbReference type="EMBL" id="JAAAHW010009212">
    <property type="protein sequence ID" value="KAF9943445.1"/>
    <property type="molecule type" value="Genomic_DNA"/>
</dbReference>
<proteinExistence type="predicted"/>
<feature type="compositionally biased region" description="Low complexity" evidence="1">
    <location>
        <begin position="13"/>
        <end position="47"/>
    </location>
</feature>
<comment type="caution">
    <text evidence="2">The sequence shown here is derived from an EMBL/GenBank/DDBJ whole genome shotgun (WGS) entry which is preliminary data.</text>
</comment>
<evidence type="ECO:0000313" key="3">
    <source>
        <dbReference type="Proteomes" id="UP000749646"/>
    </source>
</evidence>
<feature type="compositionally biased region" description="Pro residues" evidence="1">
    <location>
        <begin position="1"/>
        <end position="12"/>
    </location>
</feature>
<evidence type="ECO:0000256" key="1">
    <source>
        <dbReference type="SAM" id="MobiDB-lite"/>
    </source>
</evidence>
<keyword evidence="3" id="KW-1185">Reference proteome</keyword>
<dbReference type="Proteomes" id="UP000749646">
    <property type="component" value="Unassembled WGS sequence"/>
</dbReference>